<evidence type="ECO:0000256" key="2">
    <source>
        <dbReference type="ARBA" id="ARBA00022670"/>
    </source>
</evidence>
<comment type="similarity">
    <text evidence="1">Belongs to the peptidase C48 family.</text>
</comment>
<sequence length="110" mass="12787">MKLHYVSGMMANVVWSTLSDPNEHGKFNFAAVARLSKMVPGGNIFNLRYLLFPINISDMHWILAVVFMEDRCIQYYDWLPDGSLFHKEMRNGCLAVFEGRVQSSNRWQRA</sequence>
<name>A0ABD3QQ53_9STRA</name>
<keyword evidence="2" id="KW-0645">Protease</keyword>
<evidence type="ECO:0000259" key="4">
    <source>
        <dbReference type="Pfam" id="PF02902"/>
    </source>
</evidence>
<accession>A0ABD3QQ53</accession>
<dbReference type="AlphaFoldDB" id="A0ABD3QQ53"/>
<dbReference type="InterPro" id="IPR038765">
    <property type="entry name" value="Papain-like_cys_pep_sf"/>
</dbReference>
<evidence type="ECO:0000256" key="3">
    <source>
        <dbReference type="ARBA" id="ARBA00022801"/>
    </source>
</evidence>
<gene>
    <name evidence="5" type="ORF">ACHAW5_001154</name>
</gene>
<dbReference type="Gene3D" id="3.40.395.10">
    <property type="entry name" value="Adenoviral Proteinase, Chain A"/>
    <property type="match status" value="1"/>
</dbReference>
<evidence type="ECO:0000313" key="5">
    <source>
        <dbReference type="EMBL" id="KAL3802433.1"/>
    </source>
</evidence>
<reference evidence="5 6" key="1">
    <citation type="submission" date="2024-10" db="EMBL/GenBank/DDBJ databases">
        <title>Updated reference genomes for cyclostephanoid diatoms.</title>
        <authorList>
            <person name="Roberts W.R."/>
            <person name="Alverson A.J."/>
        </authorList>
    </citation>
    <scope>NUCLEOTIDE SEQUENCE [LARGE SCALE GENOMIC DNA]</scope>
    <source>
        <strain evidence="5 6">AJA276-08</strain>
    </source>
</reference>
<organism evidence="5 6">
    <name type="scientific">Stephanodiscus triporus</name>
    <dbReference type="NCBI Taxonomy" id="2934178"/>
    <lineage>
        <taxon>Eukaryota</taxon>
        <taxon>Sar</taxon>
        <taxon>Stramenopiles</taxon>
        <taxon>Ochrophyta</taxon>
        <taxon>Bacillariophyta</taxon>
        <taxon>Coscinodiscophyceae</taxon>
        <taxon>Thalassiosirophycidae</taxon>
        <taxon>Stephanodiscales</taxon>
        <taxon>Stephanodiscaceae</taxon>
        <taxon>Stephanodiscus</taxon>
    </lineage>
</organism>
<dbReference type="GO" id="GO:0008233">
    <property type="term" value="F:peptidase activity"/>
    <property type="evidence" value="ECO:0007669"/>
    <property type="project" value="UniProtKB-KW"/>
</dbReference>
<dbReference type="Pfam" id="PF02902">
    <property type="entry name" value="Peptidase_C48"/>
    <property type="match status" value="1"/>
</dbReference>
<evidence type="ECO:0000256" key="1">
    <source>
        <dbReference type="ARBA" id="ARBA00005234"/>
    </source>
</evidence>
<evidence type="ECO:0000313" key="6">
    <source>
        <dbReference type="Proteomes" id="UP001530315"/>
    </source>
</evidence>
<dbReference type="InterPro" id="IPR003653">
    <property type="entry name" value="Peptidase_C48_C"/>
</dbReference>
<dbReference type="EMBL" id="JALLAZ020000147">
    <property type="protein sequence ID" value="KAL3802433.1"/>
    <property type="molecule type" value="Genomic_DNA"/>
</dbReference>
<keyword evidence="3" id="KW-0378">Hydrolase</keyword>
<keyword evidence="6" id="KW-1185">Reference proteome</keyword>
<protein>
    <recommendedName>
        <fullName evidence="4">Ubiquitin-like protease family profile domain-containing protein</fullName>
    </recommendedName>
</protein>
<dbReference type="GO" id="GO:0006508">
    <property type="term" value="P:proteolysis"/>
    <property type="evidence" value="ECO:0007669"/>
    <property type="project" value="UniProtKB-KW"/>
</dbReference>
<dbReference type="Proteomes" id="UP001530315">
    <property type="component" value="Unassembled WGS sequence"/>
</dbReference>
<feature type="domain" description="Ubiquitin-like protease family profile" evidence="4">
    <location>
        <begin position="26"/>
        <end position="80"/>
    </location>
</feature>
<dbReference type="SUPFAM" id="SSF54001">
    <property type="entry name" value="Cysteine proteinases"/>
    <property type="match status" value="1"/>
</dbReference>
<comment type="caution">
    <text evidence="5">The sequence shown here is derived from an EMBL/GenBank/DDBJ whole genome shotgun (WGS) entry which is preliminary data.</text>
</comment>
<proteinExistence type="inferred from homology"/>